<dbReference type="Proteomes" id="UP001152795">
    <property type="component" value="Unassembled WGS sequence"/>
</dbReference>
<keyword evidence="2" id="KW-1185">Reference proteome</keyword>
<sequence>MTMKTEDNIEMDWDELREDSNLLEFFDSQEFEMDETDSSMDCSLAGNDSFLENIAMNNAH</sequence>
<evidence type="ECO:0000313" key="1">
    <source>
        <dbReference type="EMBL" id="CAB4002215.1"/>
    </source>
</evidence>
<reference evidence="1" key="1">
    <citation type="submission" date="2020-04" db="EMBL/GenBank/DDBJ databases">
        <authorList>
            <person name="Alioto T."/>
            <person name="Alioto T."/>
            <person name="Gomez Garrido J."/>
        </authorList>
    </citation>
    <scope>NUCLEOTIDE SEQUENCE</scope>
    <source>
        <strain evidence="1">A484AB</strain>
    </source>
</reference>
<proteinExistence type="predicted"/>
<accession>A0A7D9E7W9</accession>
<protein>
    <submittedName>
        <fullName evidence="1">Uncharacterized protein</fullName>
    </submittedName>
</protein>
<gene>
    <name evidence="1" type="ORF">PACLA_8A042113</name>
</gene>
<comment type="caution">
    <text evidence="1">The sequence shown here is derived from an EMBL/GenBank/DDBJ whole genome shotgun (WGS) entry which is preliminary data.</text>
</comment>
<dbReference type="EMBL" id="CACRXK020004290">
    <property type="protein sequence ID" value="CAB4002215.1"/>
    <property type="molecule type" value="Genomic_DNA"/>
</dbReference>
<dbReference type="AlphaFoldDB" id="A0A7D9E7W9"/>
<name>A0A7D9E7W9_PARCT</name>
<organism evidence="1 2">
    <name type="scientific">Paramuricea clavata</name>
    <name type="common">Red gorgonian</name>
    <name type="synonym">Violescent sea-whip</name>
    <dbReference type="NCBI Taxonomy" id="317549"/>
    <lineage>
        <taxon>Eukaryota</taxon>
        <taxon>Metazoa</taxon>
        <taxon>Cnidaria</taxon>
        <taxon>Anthozoa</taxon>
        <taxon>Octocorallia</taxon>
        <taxon>Malacalcyonacea</taxon>
        <taxon>Plexauridae</taxon>
        <taxon>Paramuricea</taxon>
    </lineage>
</organism>
<evidence type="ECO:0000313" key="2">
    <source>
        <dbReference type="Proteomes" id="UP001152795"/>
    </source>
</evidence>